<gene>
    <name evidence="1" type="ORF">JMJ35_010459</name>
</gene>
<evidence type="ECO:0000313" key="2">
    <source>
        <dbReference type="Proteomes" id="UP001166286"/>
    </source>
</evidence>
<dbReference type="EMBL" id="JAFEKC020000024">
    <property type="protein sequence ID" value="KAK0507421.1"/>
    <property type="molecule type" value="Genomic_DNA"/>
</dbReference>
<organism evidence="1 2">
    <name type="scientific">Cladonia borealis</name>
    <dbReference type="NCBI Taxonomy" id="184061"/>
    <lineage>
        <taxon>Eukaryota</taxon>
        <taxon>Fungi</taxon>
        <taxon>Dikarya</taxon>
        <taxon>Ascomycota</taxon>
        <taxon>Pezizomycotina</taxon>
        <taxon>Lecanoromycetes</taxon>
        <taxon>OSLEUM clade</taxon>
        <taxon>Lecanoromycetidae</taxon>
        <taxon>Lecanorales</taxon>
        <taxon>Lecanorineae</taxon>
        <taxon>Cladoniaceae</taxon>
        <taxon>Cladonia</taxon>
    </lineage>
</organism>
<proteinExistence type="predicted"/>
<evidence type="ECO:0000313" key="1">
    <source>
        <dbReference type="EMBL" id="KAK0507421.1"/>
    </source>
</evidence>
<reference evidence="1" key="1">
    <citation type="submission" date="2023-03" db="EMBL/GenBank/DDBJ databases">
        <title>Complete genome of Cladonia borealis.</title>
        <authorList>
            <person name="Park H."/>
        </authorList>
    </citation>
    <scope>NUCLEOTIDE SEQUENCE</scope>
    <source>
        <strain evidence="1">ANT050790</strain>
    </source>
</reference>
<sequence>MHIYRGKVQYVGDKEAAHLEQLTIILLTSFGLGEPVYICWQWTKATDADGDSKTNVIAQQFGTINSVQPDGDDIRIDFYSNGDYLFEALALAGTVPPFSSLRVWPKPNDGSILVKRFLLAADKVYSCQTSPTSQRPWNSYVGKLTFNASDTDNNSVNDETILVCLPETCAVNDPVCVYFQWTTKTDGSKKVNENLEGKLQSVDFSDGKLKIKFSAGTNYSFEGTYSAVGDSLELKMRDISKSDSATSDTISLDSIAPTKTRRTRRDVFRRVALVKNDTEETVIISLVDSGNSAAWKGRILAAAGAALTFAGIATGLSSAALIASMACGINIASAHFAVVTTVDTWINPDRAVEDVVLFPGHSVYRISNWFWGNSNAQVLQFKIEGDKTLNLYSSVKDDLGDRDWTLSQTMEGIAAKKIFSITLDAAKTIVYRGFVQIEGFKPVVTKSDDVEQGNLLELDAETMLTSDLDGKNPKNRGIWTKNNISFEWDNTKFLYYVQPSNSSGVARSVSHHQSGRLSLRLRGYKVTTADFHKFLASEKDFNDEEDVLRFMGNVKVGHHVRVCSWEKGKELYSYGGYNNGDLKLEKADSSDSFVFLLIMQFQPYQKMV</sequence>
<comment type="caution">
    <text evidence="1">The sequence shown here is derived from an EMBL/GenBank/DDBJ whole genome shotgun (WGS) entry which is preliminary data.</text>
</comment>
<protein>
    <submittedName>
        <fullName evidence="1">Uncharacterized protein</fullName>
    </submittedName>
</protein>
<accession>A0AA39QS34</accession>
<dbReference type="Proteomes" id="UP001166286">
    <property type="component" value="Unassembled WGS sequence"/>
</dbReference>
<name>A0AA39QS34_9LECA</name>
<keyword evidence="2" id="KW-1185">Reference proteome</keyword>
<dbReference type="AlphaFoldDB" id="A0AA39QS34"/>